<name>A0A379WG59_SALET</name>
<proteinExistence type="predicted"/>
<accession>A0A379WG59</accession>
<dbReference type="GO" id="GO:0008797">
    <property type="term" value="F:aspartate ammonia-lyase activity"/>
    <property type="evidence" value="ECO:0007669"/>
    <property type="project" value="UniProtKB-EC"/>
</dbReference>
<dbReference type="Pfam" id="PF00206">
    <property type="entry name" value="Lyase_1"/>
    <property type="match status" value="1"/>
</dbReference>
<dbReference type="PRINTS" id="PR00149">
    <property type="entry name" value="FUMRATELYASE"/>
</dbReference>
<evidence type="ECO:0000313" key="2">
    <source>
        <dbReference type="EMBL" id="SUH18270.1"/>
    </source>
</evidence>
<organism evidence="2 3">
    <name type="scientific">Salmonella enterica I</name>
    <dbReference type="NCBI Taxonomy" id="59201"/>
    <lineage>
        <taxon>Bacteria</taxon>
        <taxon>Pseudomonadati</taxon>
        <taxon>Pseudomonadota</taxon>
        <taxon>Gammaproteobacteria</taxon>
        <taxon>Enterobacterales</taxon>
        <taxon>Enterobacteriaceae</taxon>
        <taxon>Salmonella</taxon>
    </lineage>
</organism>
<dbReference type="EMBL" id="UGXS01000004">
    <property type="protein sequence ID" value="SUH18270.1"/>
    <property type="molecule type" value="Genomic_DNA"/>
</dbReference>
<dbReference type="PANTHER" id="PTHR42696:SF2">
    <property type="entry name" value="ASPARTATE AMMONIA-LYASE"/>
    <property type="match status" value="1"/>
</dbReference>
<dbReference type="InterPro" id="IPR008948">
    <property type="entry name" value="L-Aspartase-like"/>
</dbReference>
<dbReference type="EC" id="4.3.1.1" evidence="2"/>
<sequence length="151" mass="16583">MNKCQSTNDAYPTGFRVAVYASIVKLIDAINQLREGFERKAVEFQDILKMGRTQLQDAVPMTLGQEFRAFSILLKEEVKSIERTAELLLEVNLGATAIGTGLNTPKEYSPLAVKKLAEVTGFACVPAEDLIEATSDCGAYVMVHSALKRLQ</sequence>
<dbReference type="PANTHER" id="PTHR42696">
    <property type="entry name" value="ASPARTATE AMMONIA-LYASE"/>
    <property type="match status" value="1"/>
</dbReference>
<protein>
    <submittedName>
        <fullName evidence="2">Aspartate ammonia-lyase</fullName>
        <ecNumber evidence="2">4.3.1.1</ecNumber>
    </submittedName>
</protein>
<dbReference type="InterPro" id="IPR022761">
    <property type="entry name" value="Fumarate_lyase_N"/>
</dbReference>
<reference evidence="2 3" key="1">
    <citation type="submission" date="2018-06" db="EMBL/GenBank/DDBJ databases">
        <authorList>
            <consortium name="Pathogen Informatics"/>
            <person name="Doyle S."/>
        </authorList>
    </citation>
    <scope>NUCLEOTIDE SEQUENCE [LARGE SCALE GENOMIC DNA]</scope>
    <source>
        <strain evidence="2 3">NCTC8258</strain>
    </source>
</reference>
<dbReference type="GO" id="GO:0005829">
    <property type="term" value="C:cytosol"/>
    <property type="evidence" value="ECO:0007669"/>
    <property type="project" value="TreeGrafter"/>
</dbReference>
<dbReference type="InterPro" id="IPR051546">
    <property type="entry name" value="Aspartate_Ammonia-Lyase"/>
</dbReference>
<dbReference type="AlphaFoldDB" id="A0A379WG59"/>
<dbReference type="Gene3D" id="1.20.200.10">
    <property type="entry name" value="Fumarase/aspartase (Central domain)"/>
    <property type="match status" value="1"/>
</dbReference>
<dbReference type="SUPFAM" id="SSF48557">
    <property type="entry name" value="L-aspartase-like"/>
    <property type="match status" value="1"/>
</dbReference>
<dbReference type="GO" id="GO:0006531">
    <property type="term" value="P:aspartate metabolic process"/>
    <property type="evidence" value="ECO:0007669"/>
    <property type="project" value="TreeGrafter"/>
</dbReference>
<dbReference type="InterPro" id="IPR000362">
    <property type="entry name" value="Fumarate_lyase_fam"/>
</dbReference>
<evidence type="ECO:0000313" key="3">
    <source>
        <dbReference type="Proteomes" id="UP000255509"/>
    </source>
</evidence>
<feature type="domain" description="Fumarate lyase N-terminal" evidence="1">
    <location>
        <begin position="2"/>
        <end position="150"/>
    </location>
</feature>
<keyword evidence="2" id="KW-0456">Lyase</keyword>
<gene>
    <name evidence="2" type="primary">aspA_2</name>
    <name evidence="2" type="ORF">NCTC8258_06094</name>
</gene>
<dbReference type="Proteomes" id="UP000255509">
    <property type="component" value="Unassembled WGS sequence"/>
</dbReference>
<evidence type="ECO:0000259" key="1">
    <source>
        <dbReference type="Pfam" id="PF00206"/>
    </source>
</evidence>